<dbReference type="InterPro" id="IPR017441">
    <property type="entry name" value="Protein_kinase_ATP_BS"/>
</dbReference>
<feature type="region of interest" description="Disordered" evidence="8">
    <location>
        <begin position="493"/>
        <end position="513"/>
    </location>
</feature>
<evidence type="ECO:0000313" key="10">
    <source>
        <dbReference type="EMBL" id="KIK26027.1"/>
    </source>
</evidence>
<dbReference type="PROSITE" id="PS00107">
    <property type="entry name" value="PROTEIN_KINASE_ATP"/>
    <property type="match status" value="1"/>
</dbReference>
<keyword evidence="4 7" id="KW-0547">Nucleotide-binding</keyword>
<evidence type="ECO:0000259" key="9">
    <source>
        <dbReference type="PROSITE" id="PS50011"/>
    </source>
</evidence>
<dbReference type="OrthoDB" id="193931at2759"/>
<dbReference type="STRING" id="765257.A0A0C9ZV15"/>
<reference evidence="10 11" key="1">
    <citation type="submission" date="2014-04" db="EMBL/GenBank/DDBJ databases">
        <authorList>
            <consortium name="DOE Joint Genome Institute"/>
            <person name="Kuo A."/>
            <person name="Kohler A."/>
            <person name="Costa M.D."/>
            <person name="Nagy L.G."/>
            <person name="Floudas D."/>
            <person name="Copeland A."/>
            <person name="Barry K.W."/>
            <person name="Cichocki N."/>
            <person name="Veneault-Fourrey C."/>
            <person name="LaButti K."/>
            <person name="Lindquist E.A."/>
            <person name="Lipzen A."/>
            <person name="Lundell T."/>
            <person name="Morin E."/>
            <person name="Murat C."/>
            <person name="Sun H."/>
            <person name="Tunlid A."/>
            <person name="Henrissat B."/>
            <person name="Grigoriev I.V."/>
            <person name="Hibbett D.S."/>
            <person name="Martin F."/>
            <person name="Nordberg H.P."/>
            <person name="Cantor M.N."/>
            <person name="Hua S.X."/>
        </authorList>
    </citation>
    <scope>NUCLEOTIDE SEQUENCE [LARGE SCALE GENOMIC DNA]</scope>
    <source>
        <strain evidence="10 11">441</strain>
    </source>
</reference>
<accession>A0A0C9ZV15</accession>
<evidence type="ECO:0000256" key="6">
    <source>
        <dbReference type="ARBA" id="ARBA00022840"/>
    </source>
</evidence>
<protein>
    <recommendedName>
        <fullName evidence="9">Protein kinase domain-containing protein</fullName>
    </recommendedName>
</protein>
<comment type="similarity">
    <text evidence="1">Belongs to the protein kinase superfamily. CAMK Ser/Thr protein kinase family. NIM1 subfamily.</text>
</comment>
<dbReference type="InterPro" id="IPR011009">
    <property type="entry name" value="Kinase-like_dom_sf"/>
</dbReference>
<dbReference type="HOGENOM" id="CLU_009531_0_2_1"/>
<dbReference type="SMART" id="SM00220">
    <property type="entry name" value="S_TKc"/>
    <property type="match status" value="1"/>
</dbReference>
<feature type="domain" description="Protein kinase" evidence="9">
    <location>
        <begin position="50"/>
        <end position="310"/>
    </location>
</feature>
<evidence type="ECO:0000313" key="11">
    <source>
        <dbReference type="Proteomes" id="UP000054018"/>
    </source>
</evidence>
<dbReference type="FunFam" id="1.10.510.10:FF:000571">
    <property type="entry name" value="Maternal embryonic leucine zipper kinase"/>
    <property type="match status" value="1"/>
</dbReference>
<evidence type="ECO:0000256" key="7">
    <source>
        <dbReference type="PROSITE-ProRule" id="PRU10141"/>
    </source>
</evidence>
<gene>
    <name evidence="10" type="ORF">PISMIDRAFT_9246</name>
</gene>
<dbReference type="AlphaFoldDB" id="A0A0C9ZV15"/>
<evidence type="ECO:0000256" key="4">
    <source>
        <dbReference type="ARBA" id="ARBA00022741"/>
    </source>
</evidence>
<evidence type="ECO:0000256" key="1">
    <source>
        <dbReference type="ARBA" id="ARBA00010791"/>
    </source>
</evidence>
<dbReference type="GO" id="GO:0004674">
    <property type="term" value="F:protein serine/threonine kinase activity"/>
    <property type="evidence" value="ECO:0007669"/>
    <property type="project" value="UniProtKB-KW"/>
</dbReference>
<name>A0A0C9ZV15_9AGAM</name>
<dbReference type="Pfam" id="PF00069">
    <property type="entry name" value="Pkinase"/>
    <property type="match status" value="1"/>
</dbReference>
<proteinExistence type="inferred from homology"/>
<feature type="region of interest" description="Disordered" evidence="8">
    <location>
        <begin position="438"/>
        <end position="474"/>
    </location>
</feature>
<evidence type="ECO:0000256" key="5">
    <source>
        <dbReference type="ARBA" id="ARBA00022777"/>
    </source>
</evidence>
<dbReference type="PANTHER" id="PTHR24346">
    <property type="entry name" value="MAP/MICROTUBULE AFFINITY-REGULATING KINASE"/>
    <property type="match status" value="1"/>
</dbReference>
<evidence type="ECO:0000256" key="3">
    <source>
        <dbReference type="ARBA" id="ARBA00022679"/>
    </source>
</evidence>
<dbReference type="GO" id="GO:0035556">
    <property type="term" value="P:intracellular signal transduction"/>
    <property type="evidence" value="ECO:0007669"/>
    <property type="project" value="TreeGrafter"/>
</dbReference>
<feature type="binding site" evidence="7">
    <location>
        <position position="79"/>
    </location>
    <ligand>
        <name>ATP</name>
        <dbReference type="ChEBI" id="CHEBI:30616"/>
    </ligand>
</feature>
<feature type="compositionally biased region" description="Low complexity" evidence="8">
    <location>
        <begin position="455"/>
        <end position="464"/>
    </location>
</feature>
<dbReference type="SUPFAM" id="SSF56112">
    <property type="entry name" value="Protein kinase-like (PK-like)"/>
    <property type="match status" value="1"/>
</dbReference>
<keyword evidence="6 7" id="KW-0067">ATP-binding</keyword>
<dbReference type="GO" id="GO:0005737">
    <property type="term" value="C:cytoplasm"/>
    <property type="evidence" value="ECO:0007669"/>
    <property type="project" value="TreeGrafter"/>
</dbReference>
<dbReference type="InterPro" id="IPR000719">
    <property type="entry name" value="Prot_kinase_dom"/>
</dbReference>
<dbReference type="Proteomes" id="UP000054018">
    <property type="component" value="Unassembled WGS sequence"/>
</dbReference>
<dbReference type="GO" id="GO:0005524">
    <property type="term" value="F:ATP binding"/>
    <property type="evidence" value="ECO:0007669"/>
    <property type="project" value="UniProtKB-UniRule"/>
</dbReference>
<keyword evidence="2" id="KW-0723">Serine/threonine-protein kinase</keyword>
<dbReference type="Gene3D" id="1.10.510.10">
    <property type="entry name" value="Transferase(Phosphotransferase) domain 1"/>
    <property type="match status" value="1"/>
</dbReference>
<keyword evidence="5" id="KW-0418">Kinase</keyword>
<dbReference type="EMBL" id="KN833704">
    <property type="protein sequence ID" value="KIK26027.1"/>
    <property type="molecule type" value="Genomic_DNA"/>
</dbReference>
<keyword evidence="3" id="KW-0808">Transferase</keyword>
<dbReference type="InterPro" id="IPR008271">
    <property type="entry name" value="Ser/Thr_kinase_AS"/>
</dbReference>
<organism evidence="10 11">
    <name type="scientific">Pisolithus microcarpus 441</name>
    <dbReference type="NCBI Taxonomy" id="765257"/>
    <lineage>
        <taxon>Eukaryota</taxon>
        <taxon>Fungi</taxon>
        <taxon>Dikarya</taxon>
        <taxon>Basidiomycota</taxon>
        <taxon>Agaricomycotina</taxon>
        <taxon>Agaricomycetes</taxon>
        <taxon>Agaricomycetidae</taxon>
        <taxon>Boletales</taxon>
        <taxon>Sclerodermatineae</taxon>
        <taxon>Pisolithaceae</taxon>
        <taxon>Pisolithus</taxon>
    </lineage>
</organism>
<keyword evidence="11" id="KW-1185">Reference proteome</keyword>
<reference evidence="11" key="2">
    <citation type="submission" date="2015-01" db="EMBL/GenBank/DDBJ databases">
        <title>Evolutionary Origins and Diversification of the Mycorrhizal Mutualists.</title>
        <authorList>
            <consortium name="DOE Joint Genome Institute"/>
            <consortium name="Mycorrhizal Genomics Consortium"/>
            <person name="Kohler A."/>
            <person name="Kuo A."/>
            <person name="Nagy L.G."/>
            <person name="Floudas D."/>
            <person name="Copeland A."/>
            <person name="Barry K.W."/>
            <person name="Cichocki N."/>
            <person name="Veneault-Fourrey C."/>
            <person name="LaButti K."/>
            <person name="Lindquist E.A."/>
            <person name="Lipzen A."/>
            <person name="Lundell T."/>
            <person name="Morin E."/>
            <person name="Murat C."/>
            <person name="Riley R."/>
            <person name="Ohm R."/>
            <person name="Sun H."/>
            <person name="Tunlid A."/>
            <person name="Henrissat B."/>
            <person name="Grigoriev I.V."/>
            <person name="Hibbett D.S."/>
            <person name="Martin F."/>
        </authorList>
    </citation>
    <scope>NUCLEOTIDE SEQUENCE [LARGE SCALE GENOMIC DNA]</scope>
    <source>
        <strain evidence="11">441</strain>
    </source>
</reference>
<dbReference type="PANTHER" id="PTHR24346:SF82">
    <property type="entry name" value="KP78A-RELATED"/>
    <property type="match status" value="1"/>
</dbReference>
<evidence type="ECO:0000256" key="2">
    <source>
        <dbReference type="ARBA" id="ARBA00022527"/>
    </source>
</evidence>
<dbReference type="PROSITE" id="PS50011">
    <property type="entry name" value="PROTEIN_KINASE_DOM"/>
    <property type="match status" value="1"/>
</dbReference>
<dbReference type="PROSITE" id="PS00108">
    <property type="entry name" value="PROTEIN_KINASE_ST"/>
    <property type="match status" value="1"/>
</dbReference>
<evidence type="ECO:0000256" key="8">
    <source>
        <dbReference type="SAM" id="MobiDB-lite"/>
    </source>
</evidence>
<sequence>MTTTTTIDAPPKVPPILYTAHLGTRWQKEKAAAGLGAFDFPEDPVYVGQWIVGECIGRGASSRVRIAKHRQTGQLAAVKIIPILPLDTHPGLKSEKQRLNIDREIVIMKLMNHPNILCIYDVFQGENELYLVLEYVQGGELFDFLVNRGRLPHLEALAIFKQIVYGLNYAHSLSIVHRDLKPENILIHSLNPPLIKIADWGMAAFAPPPLHLETSCGSPHYASPEIINGFKYAGSATDIWSCGVILFALLTGRLPFDDKDVRTLLAKVRGGKYEIPAYVDPLAKDLLTRMLVVDVRRRITIPQIMAHPWFNRSTPGILYVPAPLVHDLAQLLASEAHMDEDLLESLRVLLGRYGNDQVIKAELLRPHGQGTLAKAIYVLLQKRREQMVRDHGLILSVEGSKPPTQGKVVTKHYWSPSLTKRTQVIVQAQHLELHQLTSHDTHLSRSQTPSPPSPSLEAPSVLEPLPHRRSPSPVGLRRMCHFSSSMLAFQPTRRKSLRAGPAAGDSSDAPTRVPHQTCSVSLHSNHIEQDCIDHNQHISRTMCGIEIFPSFSSAQLLPQSVQPDSSSNVTRTCTATLTSFEVNNKVFASSSPSGTPHNRPLPVYSVDGEDSQRAIFPQEDTHTSIDSPLQLPARTRHEPVPAANDGWAREDKVHVVYDGDTDQNQLSTEFFARSTSQTAFRPRDQDNKYVAKQVTSRSGGAAPKLNLLFYPSQPNSTTDSSPTTLRPTKTVFCPRTGSPGASSNLSSPVGEVRSWLSHLFNRRPHTYVLYSTASFCATRNKTIQALERLGVAVSPPESSPRRQGCGITSIVRCRTSVGVKCSGSAVVQKYIRFRVEVSLSPNALQMSHESLSPSPHPLNDISSEVGGPLGDALWPQLPALTSFTPPQPRSRATSAAERDYPCAVVLVQEKGSVSAFKTMCRQLCELWTSDTSGTSLQSGFSRF</sequence>